<dbReference type="InterPro" id="IPR003658">
    <property type="entry name" value="Anti-sigma_ant"/>
</dbReference>
<proteinExistence type="inferred from homology"/>
<dbReference type="PANTHER" id="PTHR33495">
    <property type="entry name" value="ANTI-SIGMA FACTOR ANTAGONIST TM_1081-RELATED-RELATED"/>
    <property type="match status" value="1"/>
</dbReference>
<dbReference type="EMBL" id="BOOI01000044">
    <property type="protein sequence ID" value="GIH86261.1"/>
    <property type="molecule type" value="Genomic_DNA"/>
</dbReference>
<dbReference type="AlphaFoldDB" id="A0A8J3S0E6"/>
<dbReference type="PANTHER" id="PTHR33495:SF2">
    <property type="entry name" value="ANTI-SIGMA FACTOR ANTAGONIST TM_1081-RELATED"/>
    <property type="match status" value="1"/>
</dbReference>
<feature type="domain" description="STAS" evidence="3">
    <location>
        <begin position="22"/>
        <end position="121"/>
    </location>
</feature>
<reference evidence="4" key="1">
    <citation type="submission" date="2021-01" db="EMBL/GenBank/DDBJ databases">
        <title>Whole genome shotgun sequence of Planobispora rosea NBRC 15558.</title>
        <authorList>
            <person name="Komaki H."/>
            <person name="Tamura T."/>
        </authorList>
    </citation>
    <scope>NUCLEOTIDE SEQUENCE</scope>
    <source>
        <strain evidence="4">NBRC 15558</strain>
    </source>
</reference>
<sequence>MTEGHPPRAEVRSWRLGPDSWILRLVGELDALTVPAFETKLANLTDSSGPLSLVVDLTAVTFASSAALGALVQARLAVEAAGGRLVLVVPSEGRARRLLTLTNLLAYFEVREVLEDALLVARRPGPEASGDAPPR</sequence>
<dbReference type="InterPro" id="IPR002645">
    <property type="entry name" value="STAS_dom"/>
</dbReference>
<gene>
    <name evidence="4" type="ORF">Pro02_46690</name>
</gene>
<accession>A0A8J3S0E6</accession>
<name>A0A8J3S0E6_PLARO</name>
<dbReference type="Pfam" id="PF01740">
    <property type="entry name" value="STAS"/>
    <property type="match status" value="1"/>
</dbReference>
<dbReference type="Gene3D" id="3.30.750.24">
    <property type="entry name" value="STAS domain"/>
    <property type="match status" value="1"/>
</dbReference>
<evidence type="ECO:0000313" key="5">
    <source>
        <dbReference type="Proteomes" id="UP000655044"/>
    </source>
</evidence>
<dbReference type="SUPFAM" id="SSF52091">
    <property type="entry name" value="SpoIIaa-like"/>
    <property type="match status" value="1"/>
</dbReference>
<comment type="caution">
    <text evidence="4">The sequence shown here is derived from an EMBL/GenBank/DDBJ whole genome shotgun (WGS) entry which is preliminary data.</text>
</comment>
<dbReference type="InterPro" id="IPR036513">
    <property type="entry name" value="STAS_dom_sf"/>
</dbReference>
<comment type="similarity">
    <text evidence="1 2">Belongs to the anti-sigma-factor antagonist family.</text>
</comment>
<dbReference type="GO" id="GO:0043856">
    <property type="term" value="F:anti-sigma factor antagonist activity"/>
    <property type="evidence" value="ECO:0007669"/>
    <property type="project" value="InterPro"/>
</dbReference>
<dbReference type="Proteomes" id="UP000655044">
    <property type="component" value="Unassembled WGS sequence"/>
</dbReference>
<evidence type="ECO:0000313" key="4">
    <source>
        <dbReference type="EMBL" id="GIH86261.1"/>
    </source>
</evidence>
<dbReference type="CDD" id="cd07043">
    <property type="entry name" value="STAS_anti-anti-sigma_factors"/>
    <property type="match status" value="1"/>
</dbReference>
<protein>
    <recommendedName>
        <fullName evidence="2">Anti-sigma factor antagonist</fullName>
    </recommendedName>
</protein>
<organism evidence="4 5">
    <name type="scientific">Planobispora rosea</name>
    <dbReference type="NCBI Taxonomy" id="35762"/>
    <lineage>
        <taxon>Bacteria</taxon>
        <taxon>Bacillati</taxon>
        <taxon>Actinomycetota</taxon>
        <taxon>Actinomycetes</taxon>
        <taxon>Streptosporangiales</taxon>
        <taxon>Streptosporangiaceae</taxon>
        <taxon>Planobispora</taxon>
    </lineage>
</organism>
<evidence type="ECO:0000259" key="3">
    <source>
        <dbReference type="PROSITE" id="PS50801"/>
    </source>
</evidence>
<dbReference type="NCBIfam" id="TIGR00377">
    <property type="entry name" value="ant_ant_sig"/>
    <property type="match status" value="1"/>
</dbReference>
<evidence type="ECO:0000256" key="2">
    <source>
        <dbReference type="RuleBase" id="RU003749"/>
    </source>
</evidence>
<evidence type="ECO:0000256" key="1">
    <source>
        <dbReference type="ARBA" id="ARBA00009013"/>
    </source>
</evidence>
<dbReference type="PROSITE" id="PS50801">
    <property type="entry name" value="STAS"/>
    <property type="match status" value="1"/>
</dbReference>
<keyword evidence="5" id="KW-1185">Reference proteome</keyword>